<dbReference type="Gene3D" id="1.10.150.50">
    <property type="entry name" value="Transcription Factor, Ets-1"/>
    <property type="match status" value="1"/>
</dbReference>
<gene>
    <name evidence="3" type="ORF">O3P69_003132</name>
</gene>
<dbReference type="Pfam" id="PF07647">
    <property type="entry name" value="SAM_2"/>
    <property type="match status" value="1"/>
</dbReference>
<accession>A0AAW0UK34</accession>
<dbReference type="InterPro" id="IPR001660">
    <property type="entry name" value="SAM"/>
</dbReference>
<comment type="caution">
    <text evidence="3">The sequence shown here is derived from an EMBL/GenBank/DDBJ whole genome shotgun (WGS) entry which is preliminary data.</text>
</comment>
<organism evidence="3 4">
    <name type="scientific">Scylla paramamosain</name>
    <name type="common">Mud crab</name>
    <dbReference type="NCBI Taxonomy" id="85552"/>
    <lineage>
        <taxon>Eukaryota</taxon>
        <taxon>Metazoa</taxon>
        <taxon>Ecdysozoa</taxon>
        <taxon>Arthropoda</taxon>
        <taxon>Crustacea</taxon>
        <taxon>Multicrustacea</taxon>
        <taxon>Malacostraca</taxon>
        <taxon>Eumalacostraca</taxon>
        <taxon>Eucarida</taxon>
        <taxon>Decapoda</taxon>
        <taxon>Pleocyemata</taxon>
        <taxon>Brachyura</taxon>
        <taxon>Eubrachyura</taxon>
        <taxon>Portunoidea</taxon>
        <taxon>Portunidae</taxon>
        <taxon>Portuninae</taxon>
        <taxon>Scylla</taxon>
    </lineage>
</organism>
<dbReference type="SMART" id="SM00454">
    <property type="entry name" value="SAM"/>
    <property type="match status" value="1"/>
</dbReference>
<keyword evidence="4" id="KW-1185">Reference proteome</keyword>
<evidence type="ECO:0000259" key="2">
    <source>
        <dbReference type="PROSITE" id="PS50105"/>
    </source>
</evidence>
<dbReference type="Proteomes" id="UP001487740">
    <property type="component" value="Unassembled WGS sequence"/>
</dbReference>
<protein>
    <recommendedName>
        <fullName evidence="2">SAM domain-containing protein</fullName>
    </recommendedName>
</protein>
<dbReference type="EMBL" id="JARAKH010000010">
    <property type="protein sequence ID" value="KAK8400216.1"/>
    <property type="molecule type" value="Genomic_DNA"/>
</dbReference>
<evidence type="ECO:0000256" key="1">
    <source>
        <dbReference type="SAM" id="MobiDB-lite"/>
    </source>
</evidence>
<reference evidence="3 4" key="1">
    <citation type="submission" date="2023-03" db="EMBL/GenBank/DDBJ databases">
        <title>High-quality genome of Scylla paramamosain provides insights in environmental adaptation.</title>
        <authorList>
            <person name="Zhang L."/>
        </authorList>
    </citation>
    <scope>NUCLEOTIDE SEQUENCE [LARGE SCALE GENOMIC DNA]</scope>
    <source>
        <strain evidence="3">LZ_2023a</strain>
        <tissue evidence="3">Muscle</tissue>
    </source>
</reference>
<proteinExistence type="predicted"/>
<dbReference type="AlphaFoldDB" id="A0AAW0UK34"/>
<dbReference type="SUPFAM" id="SSF47769">
    <property type="entry name" value="SAM/Pointed domain"/>
    <property type="match status" value="1"/>
</dbReference>
<evidence type="ECO:0000313" key="4">
    <source>
        <dbReference type="Proteomes" id="UP001487740"/>
    </source>
</evidence>
<feature type="region of interest" description="Disordered" evidence="1">
    <location>
        <begin position="187"/>
        <end position="414"/>
    </location>
</feature>
<sequence>MATPVPQKDDVEHWTVEEMAAWLQQVELSECCDIFLRKGIDGHQFLQLTEEDLFLWGRDVSIRNRKHILKLVSQIKNLQQHSSTIRPTINDHHSYATNDDESDFSDFSNQGEEEEEEVEEDEEEVEKEEQGEEGYPVAERQPVQDADISDCHVPVRAPFPTPRNQSKERDKTLSDLEAMYLEPIEVKPPPNVLGLRDKGFQRFQQSPPPPPTFPFATKGPGMTRNLSSGRIPPLGDGIPAPSSLKKISGDSQAHPQRPKVVNQPSFLASNNSLTGASENGRGGAMGSSFLHRLHQENKPAPLPPKPKEPPWVVPSSQEKNEHVYEYVGNPSASCGGPETPGSAVTDRQSSVRPPLPPLRNQNQDLDDLELSSRLGVATLSHKKKPPVSLKLSGGSDSGSASGSPKHISCNRPTTGNHPLLANCSSFSCKTSPSENPPNEFAPPLPYVSLDDGKRLKLIPLYQKLMEKSLLPPNLKTQS</sequence>
<feature type="compositionally biased region" description="Low complexity" evidence="1">
    <location>
        <begin position="392"/>
        <end position="403"/>
    </location>
</feature>
<dbReference type="InterPro" id="IPR013761">
    <property type="entry name" value="SAM/pointed_sf"/>
</dbReference>
<name>A0AAW0UK34_SCYPA</name>
<evidence type="ECO:0000313" key="3">
    <source>
        <dbReference type="EMBL" id="KAK8400216.1"/>
    </source>
</evidence>
<feature type="compositionally biased region" description="Polar residues" evidence="1">
    <location>
        <begin position="262"/>
        <end position="277"/>
    </location>
</feature>
<feature type="compositionally biased region" description="Acidic residues" evidence="1">
    <location>
        <begin position="111"/>
        <end position="132"/>
    </location>
</feature>
<dbReference type="PROSITE" id="PS50105">
    <property type="entry name" value="SAM_DOMAIN"/>
    <property type="match status" value="1"/>
</dbReference>
<feature type="compositionally biased region" description="Pro residues" evidence="1">
    <location>
        <begin position="300"/>
        <end position="312"/>
    </location>
</feature>
<feature type="region of interest" description="Disordered" evidence="1">
    <location>
        <begin position="83"/>
        <end position="170"/>
    </location>
</feature>
<feature type="domain" description="SAM" evidence="2">
    <location>
        <begin position="14"/>
        <end position="81"/>
    </location>
</feature>